<organism evidence="1 2">
    <name type="scientific">Kickxella alabastrina</name>
    <dbReference type="NCBI Taxonomy" id="61397"/>
    <lineage>
        <taxon>Eukaryota</taxon>
        <taxon>Fungi</taxon>
        <taxon>Fungi incertae sedis</taxon>
        <taxon>Zoopagomycota</taxon>
        <taxon>Kickxellomycotina</taxon>
        <taxon>Kickxellomycetes</taxon>
        <taxon>Kickxellales</taxon>
        <taxon>Kickxellaceae</taxon>
        <taxon>Kickxella</taxon>
    </lineage>
</organism>
<keyword evidence="2" id="KW-1185">Reference proteome</keyword>
<evidence type="ECO:0000313" key="2">
    <source>
        <dbReference type="Proteomes" id="UP001150581"/>
    </source>
</evidence>
<protein>
    <submittedName>
        <fullName evidence="1">RNA-binding protein pop5</fullName>
        <ecNumber evidence="1">3.1.26.5</ecNumber>
    </submittedName>
</protein>
<sequence length="173" mass="19203">MVRFKNRYICFEVLQHNQCNALGGVGKPSSDQRQNAFILSTRNINSLVREQVKLNFGDLGAGHIASGFQVKYFSSQTRMGIIKVPRDHCQMVTTALTLATHINRYPCVVRVWHVSGTIKKCQKAAIRTDRELIIAWYRNQQVIAKAGAGPVAGDSSLAAMLKESQSQISALEL</sequence>
<accession>A0ACC1IRJ8</accession>
<proteinExistence type="predicted"/>
<gene>
    <name evidence="1" type="primary">POP5_1</name>
    <name evidence="1" type="ORF">LPJ66_002032</name>
</gene>
<dbReference type="EMBL" id="JANBPG010000143">
    <property type="protein sequence ID" value="KAJ1899555.1"/>
    <property type="molecule type" value="Genomic_DNA"/>
</dbReference>
<keyword evidence="1" id="KW-0378">Hydrolase</keyword>
<evidence type="ECO:0000313" key="1">
    <source>
        <dbReference type="EMBL" id="KAJ1899555.1"/>
    </source>
</evidence>
<dbReference type="Proteomes" id="UP001150581">
    <property type="component" value="Unassembled WGS sequence"/>
</dbReference>
<reference evidence="1" key="1">
    <citation type="submission" date="2022-07" db="EMBL/GenBank/DDBJ databases">
        <title>Phylogenomic reconstructions and comparative analyses of Kickxellomycotina fungi.</title>
        <authorList>
            <person name="Reynolds N.K."/>
            <person name="Stajich J.E."/>
            <person name="Barry K."/>
            <person name="Grigoriev I.V."/>
            <person name="Crous P."/>
            <person name="Smith M.E."/>
        </authorList>
    </citation>
    <scope>NUCLEOTIDE SEQUENCE</scope>
    <source>
        <strain evidence="1">Benny 63K</strain>
    </source>
</reference>
<name>A0ACC1IRJ8_9FUNG</name>
<dbReference type="EC" id="3.1.26.5" evidence="1"/>
<comment type="caution">
    <text evidence="1">The sequence shown here is derived from an EMBL/GenBank/DDBJ whole genome shotgun (WGS) entry which is preliminary data.</text>
</comment>